<dbReference type="InterPro" id="IPR001590">
    <property type="entry name" value="Peptidase_M12B"/>
</dbReference>
<organism evidence="5 6">
    <name type="scientific">Folsomia candida</name>
    <name type="common">Springtail</name>
    <dbReference type="NCBI Taxonomy" id="158441"/>
    <lineage>
        <taxon>Eukaryota</taxon>
        <taxon>Metazoa</taxon>
        <taxon>Ecdysozoa</taxon>
        <taxon>Arthropoda</taxon>
        <taxon>Hexapoda</taxon>
        <taxon>Collembola</taxon>
        <taxon>Entomobryomorpha</taxon>
        <taxon>Isotomoidea</taxon>
        <taxon>Isotomidae</taxon>
        <taxon>Proisotominae</taxon>
        <taxon>Folsomia</taxon>
    </lineage>
</organism>
<dbReference type="GO" id="GO:0004222">
    <property type="term" value="F:metalloendopeptidase activity"/>
    <property type="evidence" value="ECO:0007669"/>
    <property type="project" value="InterPro"/>
</dbReference>
<dbReference type="Proteomes" id="UP000198287">
    <property type="component" value="Unassembled WGS sequence"/>
</dbReference>
<dbReference type="OrthoDB" id="7695528at2759"/>
<feature type="binding site" evidence="2">
    <location>
        <position position="311"/>
    </location>
    <ligand>
        <name>Zn(2+)</name>
        <dbReference type="ChEBI" id="CHEBI:29105"/>
        <note>catalytic</note>
    </ligand>
</feature>
<feature type="domain" description="Peptidase M12B" evidence="4">
    <location>
        <begin position="161"/>
        <end position="373"/>
    </location>
</feature>
<dbReference type="Gene3D" id="3.40.390.10">
    <property type="entry name" value="Collagenase (Catalytic Domain)"/>
    <property type="match status" value="1"/>
</dbReference>
<dbReference type="InterPro" id="IPR024079">
    <property type="entry name" value="MetalloPept_cat_dom_sf"/>
</dbReference>
<comment type="caution">
    <text evidence="2">Lacks conserved residue(s) required for the propagation of feature annotation.</text>
</comment>
<dbReference type="Gene3D" id="3.40.1620.60">
    <property type="match status" value="1"/>
</dbReference>
<keyword evidence="2" id="KW-0862">Zinc</keyword>
<accession>A0A226DHS2</accession>
<feature type="chain" id="PRO_5012307883" evidence="3">
    <location>
        <begin position="19"/>
        <end position="463"/>
    </location>
</feature>
<keyword evidence="6" id="KW-1185">Reference proteome</keyword>
<dbReference type="EMBL" id="LNIX01000019">
    <property type="protein sequence ID" value="OXA44498.1"/>
    <property type="molecule type" value="Genomic_DNA"/>
</dbReference>
<comment type="caution">
    <text evidence="5">The sequence shown here is derived from an EMBL/GenBank/DDBJ whole genome shotgun (WGS) entry which is preliminary data.</text>
</comment>
<keyword evidence="1" id="KW-0482">Metalloprotease</keyword>
<feature type="active site" evidence="2">
    <location>
        <position position="308"/>
    </location>
</feature>
<dbReference type="OMA" id="EHENGKP"/>
<dbReference type="AlphaFoldDB" id="A0A226DHS2"/>
<dbReference type="Pfam" id="PF13688">
    <property type="entry name" value="Reprolysin_5"/>
    <property type="match status" value="1"/>
</dbReference>
<keyword evidence="1" id="KW-0645">Protease</keyword>
<gene>
    <name evidence="5" type="ORF">Fcan01_20551</name>
</gene>
<feature type="binding site" evidence="2">
    <location>
        <position position="317"/>
    </location>
    <ligand>
        <name>Zn(2+)</name>
        <dbReference type="ChEBI" id="CHEBI:29105"/>
        <note>catalytic</note>
    </ligand>
</feature>
<evidence type="ECO:0000256" key="2">
    <source>
        <dbReference type="PROSITE-ProRule" id="PRU00276"/>
    </source>
</evidence>
<reference evidence="5 6" key="1">
    <citation type="submission" date="2015-12" db="EMBL/GenBank/DDBJ databases">
        <title>The genome of Folsomia candida.</title>
        <authorList>
            <person name="Faddeeva A."/>
            <person name="Derks M.F."/>
            <person name="Anvar Y."/>
            <person name="Smit S."/>
            <person name="Van Straalen N."/>
            <person name="Roelofs D."/>
        </authorList>
    </citation>
    <scope>NUCLEOTIDE SEQUENCE [LARGE SCALE GENOMIC DNA]</scope>
    <source>
        <strain evidence="5 6">VU population</strain>
        <tissue evidence="5">Whole body</tissue>
    </source>
</reference>
<evidence type="ECO:0000259" key="4">
    <source>
        <dbReference type="PROSITE" id="PS50215"/>
    </source>
</evidence>
<dbReference type="GO" id="GO:0006509">
    <property type="term" value="P:membrane protein ectodomain proteolysis"/>
    <property type="evidence" value="ECO:0007669"/>
    <property type="project" value="TreeGrafter"/>
</dbReference>
<feature type="binding site" evidence="2">
    <location>
        <position position="307"/>
    </location>
    <ligand>
        <name>Zn(2+)</name>
        <dbReference type="ChEBI" id="CHEBI:29105"/>
        <note>catalytic</note>
    </ligand>
</feature>
<proteinExistence type="predicted"/>
<protein>
    <submittedName>
        <fullName evidence="5">Venom metalloproteinase antarease-like</fullName>
    </submittedName>
</protein>
<evidence type="ECO:0000313" key="5">
    <source>
        <dbReference type="EMBL" id="OXA44498.1"/>
    </source>
</evidence>
<dbReference type="GO" id="GO:0046872">
    <property type="term" value="F:metal ion binding"/>
    <property type="evidence" value="ECO:0007669"/>
    <property type="project" value="UniProtKB-KW"/>
</dbReference>
<evidence type="ECO:0000256" key="3">
    <source>
        <dbReference type="SAM" id="SignalP"/>
    </source>
</evidence>
<dbReference type="PROSITE" id="PS50215">
    <property type="entry name" value="ADAM_MEPRO"/>
    <property type="match status" value="1"/>
</dbReference>
<dbReference type="PANTHER" id="PTHR11905">
    <property type="entry name" value="ADAM A DISINTEGRIN AND METALLOPROTEASE DOMAIN"/>
    <property type="match status" value="1"/>
</dbReference>
<name>A0A226DHS2_FOLCA</name>
<dbReference type="SUPFAM" id="SSF55486">
    <property type="entry name" value="Metalloproteases ('zincins'), catalytic domain"/>
    <property type="match status" value="1"/>
</dbReference>
<sequence length="463" mass="50488">MNLPRITIVMVFLTGAYSAPKSEFLRTVISSNEGEIQLNLRKPETPIFQDNFKVILSTRSESGETILLDGTPSKEIISQLDDQIHIDPDSNAVVRLTTVNGQTQLFGHINNRMISYHDGENIHKLVEESLSEEASDYLEIPEEIRLAHPPITANRSTDAVVTVELLIVVDNMLTLLLGGDVNRILEYYAIAVRSVNNRYATSLDPRVTVKLVGIVAIQNIANQPFIENHRGPDGNYDPNGILPDFGRYLVTNGSAFPPHDLGALLTGVSMGNIAGLAYRGGACRETVRASITLDAGAVFRGVGTLTHEMGHNLGSAHDGDAVAGTDSCPNEDRYLMSTTGGFGPNGYYFSTCSKAMMNTFFGTTNANCLYSQESPTWHTPSPLLPGDLINLDDFCRAYRPESYVSDTHTPDELCQNVRCKYRAPCPAPDENFTCVWTVTLNRMAPDGVSCGTGGRCTLGTCQN</sequence>
<keyword evidence="2" id="KW-0479">Metal-binding</keyword>
<evidence type="ECO:0000256" key="1">
    <source>
        <dbReference type="ARBA" id="ARBA00023049"/>
    </source>
</evidence>
<feature type="signal peptide" evidence="3">
    <location>
        <begin position="1"/>
        <end position="18"/>
    </location>
</feature>
<keyword evidence="1" id="KW-0378">Hydrolase</keyword>
<evidence type="ECO:0000313" key="6">
    <source>
        <dbReference type="Proteomes" id="UP000198287"/>
    </source>
</evidence>
<dbReference type="PANTHER" id="PTHR11905:SF159">
    <property type="entry name" value="ADAM METALLOPROTEASE"/>
    <property type="match status" value="1"/>
</dbReference>
<keyword evidence="3" id="KW-0732">Signal</keyword>